<evidence type="ECO:0000256" key="1">
    <source>
        <dbReference type="ARBA" id="ARBA00022723"/>
    </source>
</evidence>
<dbReference type="GO" id="GO:0008270">
    <property type="term" value="F:zinc ion binding"/>
    <property type="evidence" value="ECO:0007669"/>
    <property type="project" value="UniProtKB-KW"/>
</dbReference>
<dbReference type="Proteomes" id="UP000053097">
    <property type="component" value="Unassembled WGS sequence"/>
</dbReference>
<dbReference type="SUPFAM" id="SSF57716">
    <property type="entry name" value="Glucocorticoid receptor-like (DNA-binding domain)"/>
    <property type="match status" value="1"/>
</dbReference>
<keyword evidence="2 5" id="KW-0863">Zinc-finger</keyword>
<accession>A0A026W6W7</accession>
<protein>
    <recommendedName>
        <fullName evidence="6">THAP-type domain-containing protein</fullName>
    </recommendedName>
</protein>
<dbReference type="GO" id="GO:0003677">
    <property type="term" value="F:DNA binding"/>
    <property type="evidence" value="ECO:0007669"/>
    <property type="project" value="UniProtKB-UniRule"/>
</dbReference>
<keyword evidence="3" id="KW-0862">Zinc</keyword>
<evidence type="ECO:0000256" key="4">
    <source>
        <dbReference type="ARBA" id="ARBA00023125"/>
    </source>
</evidence>
<feature type="domain" description="THAP-type" evidence="6">
    <location>
        <begin position="1"/>
        <end position="54"/>
    </location>
</feature>
<dbReference type="AlphaFoldDB" id="A0A026W6W7"/>
<evidence type="ECO:0000313" key="8">
    <source>
        <dbReference type="Proteomes" id="UP000053097"/>
    </source>
</evidence>
<keyword evidence="4 5" id="KW-0238">DNA-binding</keyword>
<dbReference type="Pfam" id="PF05485">
    <property type="entry name" value="THAP"/>
    <property type="match status" value="1"/>
</dbReference>
<evidence type="ECO:0000313" key="7">
    <source>
        <dbReference type="EMBL" id="EZA51852.1"/>
    </source>
</evidence>
<gene>
    <name evidence="7" type="ORF">X777_09618</name>
</gene>
<sequence>RAIIWAKAARRDDLIPNAEKLYNSHRLCASHFEEKHFLNDLKNRLMPNAVPTVFQYILPLSENATEENIENGIN</sequence>
<evidence type="ECO:0000259" key="6">
    <source>
        <dbReference type="PROSITE" id="PS50950"/>
    </source>
</evidence>
<evidence type="ECO:0000256" key="3">
    <source>
        <dbReference type="ARBA" id="ARBA00022833"/>
    </source>
</evidence>
<dbReference type="PROSITE" id="PS50950">
    <property type="entry name" value="ZF_THAP"/>
    <property type="match status" value="1"/>
</dbReference>
<evidence type="ECO:0000256" key="2">
    <source>
        <dbReference type="ARBA" id="ARBA00022771"/>
    </source>
</evidence>
<evidence type="ECO:0000256" key="5">
    <source>
        <dbReference type="PROSITE-ProRule" id="PRU00309"/>
    </source>
</evidence>
<proteinExistence type="predicted"/>
<dbReference type="OMA" id="CASHFEE"/>
<dbReference type="EMBL" id="KK107370">
    <property type="protein sequence ID" value="EZA51852.1"/>
    <property type="molecule type" value="Genomic_DNA"/>
</dbReference>
<keyword evidence="8" id="KW-1185">Reference proteome</keyword>
<feature type="non-terminal residue" evidence="7">
    <location>
        <position position="1"/>
    </location>
</feature>
<name>A0A026W6W7_OOCBI</name>
<reference evidence="7 8" key="1">
    <citation type="journal article" date="2014" name="Curr. Biol.">
        <title>The genome of the clonal raider ant Cerapachys biroi.</title>
        <authorList>
            <person name="Oxley P.R."/>
            <person name="Ji L."/>
            <person name="Fetter-Pruneda I."/>
            <person name="McKenzie S.K."/>
            <person name="Li C."/>
            <person name="Hu H."/>
            <person name="Zhang G."/>
            <person name="Kronauer D.J."/>
        </authorList>
    </citation>
    <scope>NUCLEOTIDE SEQUENCE [LARGE SCALE GENOMIC DNA]</scope>
</reference>
<keyword evidence="1" id="KW-0479">Metal-binding</keyword>
<dbReference type="InterPro" id="IPR006612">
    <property type="entry name" value="THAP_Znf"/>
</dbReference>
<organism evidence="7 8">
    <name type="scientific">Ooceraea biroi</name>
    <name type="common">Clonal raider ant</name>
    <name type="synonym">Cerapachys biroi</name>
    <dbReference type="NCBI Taxonomy" id="2015173"/>
    <lineage>
        <taxon>Eukaryota</taxon>
        <taxon>Metazoa</taxon>
        <taxon>Ecdysozoa</taxon>
        <taxon>Arthropoda</taxon>
        <taxon>Hexapoda</taxon>
        <taxon>Insecta</taxon>
        <taxon>Pterygota</taxon>
        <taxon>Neoptera</taxon>
        <taxon>Endopterygota</taxon>
        <taxon>Hymenoptera</taxon>
        <taxon>Apocrita</taxon>
        <taxon>Aculeata</taxon>
        <taxon>Formicoidea</taxon>
        <taxon>Formicidae</taxon>
        <taxon>Dorylinae</taxon>
        <taxon>Ooceraea</taxon>
    </lineage>
</organism>